<dbReference type="AlphaFoldDB" id="A0A2S7KWS6"/>
<proteinExistence type="predicted"/>
<accession>A0A2S7KWS6</accession>
<sequence>MVKYASGVNLWDKWAKIENAKIRKQTYTLPTIHNKYPGIVVYLSRFDNPDTFSFTDSEIVWKMDKK</sequence>
<evidence type="ECO:0000313" key="2">
    <source>
        <dbReference type="Proteomes" id="UP000239522"/>
    </source>
</evidence>
<protein>
    <submittedName>
        <fullName evidence="1">Uncharacterized protein</fullName>
    </submittedName>
</protein>
<evidence type="ECO:0000313" key="1">
    <source>
        <dbReference type="EMBL" id="PQB07105.1"/>
    </source>
</evidence>
<keyword evidence="2" id="KW-1185">Reference proteome</keyword>
<comment type="caution">
    <text evidence="1">The sequence shown here is derived from an EMBL/GenBank/DDBJ whole genome shotgun (WGS) entry which is preliminary data.</text>
</comment>
<dbReference type="RefSeq" id="WP_104809342.1">
    <property type="nucleotide sequence ID" value="NZ_MQUA01000013.1"/>
</dbReference>
<dbReference type="OrthoDB" id="1195727at2"/>
<reference evidence="1 2" key="1">
    <citation type="submission" date="2016-11" db="EMBL/GenBank/DDBJ databases">
        <title>Trade-off between light-utilization and light-protection in marine flavobacteria.</title>
        <authorList>
            <person name="Kumagai Y."/>
        </authorList>
    </citation>
    <scope>NUCLEOTIDE SEQUENCE [LARGE SCALE GENOMIC DNA]</scope>
    <source>
        <strain evidence="1 2">ATCC 700397</strain>
    </source>
</reference>
<gene>
    <name evidence="1" type="ORF">BST83_08055</name>
</gene>
<dbReference type="Proteomes" id="UP000239522">
    <property type="component" value="Unassembled WGS sequence"/>
</dbReference>
<name>A0A2S7KWS6_9FLAO</name>
<organism evidence="1 2">
    <name type="scientific">Polaribacter filamentus</name>
    <dbReference type="NCBI Taxonomy" id="53483"/>
    <lineage>
        <taxon>Bacteria</taxon>
        <taxon>Pseudomonadati</taxon>
        <taxon>Bacteroidota</taxon>
        <taxon>Flavobacteriia</taxon>
        <taxon>Flavobacteriales</taxon>
        <taxon>Flavobacteriaceae</taxon>
    </lineage>
</organism>
<dbReference type="EMBL" id="MQUA01000013">
    <property type="protein sequence ID" value="PQB07105.1"/>
    <property type="molecule type" value="Genomic_DNA"/>
</dbReference>